<dbReference type="Proteomes" id="UP001168821">
    <property type="component" value="Unassembled WGS sequence"/>
</dbReference>
<accession>A0AA38M9V4</accession>
<reference evidence="6" key="1">
    <citation type="journal article" date="2023" name="G3 (Bethesda)">
        <title>Whole genome assemblies of Zophobas morio and Tenebrio molitor.</title>
        <authorList>
            <person name="Kaur S."/>
            <person name="Stinson S.A."/>
            <person name="diCenzo G.C."/>
        </authorList>
    </citation>
    <scope>NUCLEOTIDE SEQUENCE</scope>
    <source>
        <strain evidence="6">QUZm001</strain>
    </source>
</reference>
<dbReference type="GO" id="GO:0007608">
    <property type="term" value="P:sensory perception of smell"/>
    <property type="evidence" value="ECO:0007669"/>
    <property type="project" value="TreeGrafter"/>
</dbReference>
<gene>
    <name evidence="6" type="ORF">Zmor_019903</name>
</gene>
<dbReference type="EMBL" id="JALNTZ010000006">
    <property type="protein sequence ID" value="KAJ3648067.1"/>
    <property type="molecule type" value="Genomic_DNA"/>
</dbReference>
<comment type="caution">
    <text evidence="6">The sequence shown here is derived from an EMBL/GenBank/DDBJ whole genome shotgun (WGS) entry which is preliminary data.</text>
</comment>
<dbReference type="SUPFAM" id="SSF47565">
    <property type="entry name" value="Insect pheromone/odorant-binding proteins"/>
    <property type="match status" value="1"/>
</dbReference>
<evidence type="ECO:0000256" key="1">
    <source>
        <dbReference type="ARBA" id="ARBA00004613"/>
    </source>
</evidence>
<name>A0AA38M9V4_9CUCU</name>
<dbReference type="PANTHER" id="PTHR11857:SF43">
    <property type="entry name" value="GEO07291P1-RELATED"/>
    <property type="match status" value="1"/>
</dbReference>
<dbReference type="Pfam" id="PF01395">
    <property type="entry name" value="PBP_GOBP"/>
    <property type="match status" value="1"/>
</dbReference>
<keyword evidence="4 5" id="KW-0732">Signal</keyword>
<evidence type="ECO:0000256" key="4">
    <source>
        <dbReference type="ARBA" id="ARBA00022729"/>
    </source>
</evidence>
<comment type="similarity">
    <text evidence="2">Belongs to the PBP/GOBP family.</text>
</comment>
<dbReference type="InterPro" id="IPR036728">
    <property type="entry name" value="PBP_GOBP_sf"/>
</dbReference>
<comment type="subcellular location">
    <subcellularLocation>
        <location evidence="1">Secreted</location>
    </subcellularLocation>
</comment>
<dbReference type="AlphaFoldDB" id="A0AA38M9V4"/>
<dbReference type="GO" id="GO:0005549">
    <property type="term" value="F:odorant binding"/>
    <property type="evidence" value="ECO:0007669"/>
    <property type="project" value="InterPro"/>
</dbReference>
<organism evidence="6 7">
    <name type="scientific">Zophobas morio</name>
    <dbReference type="NCBI Taxonomy" id="2755281"/>
    <lineage>
        <taxon>Eukaryota</taxon>
        <taxon>Metazoa</taxon>
        <taxon>Ecdysozoa</taxon>
        <taxon>Arthropoda</taxon>
        <taxon>Hexapoda</taxon>
        <taxon>Insecta</taxon>
        <taxon>Pterygota</taxon>
        <taxon>Neoptera</taxon>
        <taxon>Endopterygota</taxon>
        <taxon>Coleoptera</taxon>
        <taxon>Polyphaga</taxon>
        <taxon>Cucujiformia</taxon>
        <taxon>Tenebrionidae</taxon>
        <taxon>Zophobas</taxon>
    </lineage>
</organism>
<feature type="chain" id="PRO_5041238711" evidence="5">
    <location>
        <begin position="20"/>
        <end position="128"/>
    </location>
</feature>
<dbReference type="InterPro" id="IPR006170">
    <property type="entry name" value="PBP/GOBP"/>
</dbReference>
<dbReference type="CDD" id="cd23992">
    <property type="entry name" value="PBP_GOBP"/>
    <property type="match status" value="1"/>
</dbReference>
<evidence type="ECO:0000313" key="7">
    <source>
        <dbReference type="Proteomes" id="UP001168821"/>
    </source>
</evidence>
<feature type="signal peptide" evidence="5">
    <location>
        <begin position="1"/>
        <end position="19"/>
    </location>
</feature>
<dbReference type="GO" id="GO:0005615">
    <property type="term" value="C:extracellular space"/>
    <property type="evidence" value="ECO:0007669"/>
    <property type="project" value="TreeGrafter"/>
</dbReference>
<keyword evidence="3" id="KW-0964">Secreted</keyword>
<evidence type="ECO:0000256" key="3">
    <source>
        <dbReference type="ARBA" id="ARBA00022525"/>
    </source>
</evidence>
<keyword evidence="7" id="KW-1185">Reference proteome</keyword>
<evidence type="ECO:0000313" key="6">
    <source>
        <dbReference type="EMBL" id="KAJ3648067.1"/>
    </source>
</evidence>
<protein>
    <submittedName>
        <fullName evidence="6">Uncharacterized protein</fullName>
    </submittedName>
</protein>
<dbReference type="SMART" id="SM00708">
    <property type="entry name" value="PhBP"/>
    <property type="match status" value="1"/>
</dbReference>
<evidence type="ECO:0000256" key="5">
    <source>
        <dbReference type="SAM" id="SignalP"/>
    </source>
</evidence>
<proteinExistence type="inferred from homology"/>
<sequence>MKFLAVLFVSFCVYTQCTGDLAHEQAVTACEQQSGVTPEILAEMQAHKFDNPKLGAYIHCVQKVVKFQNEAGELQVDNIKAKLKKDGHNDAVIQQVEEQCCHNKDTPEKTAVEFTKCSWNLLHPKKHH</sequence>
<dbReference type="PANTHER" id="PTHR11857">
    <property type="entry name" value="ODORANT BINDING PROTEIN-RELATED"/>
    <property type="match status" value="1"/>
</dbReference>
<dbReference type="Gene3D" id="1.10.238.20">
    <property type="entry name" value="Pheromone/general odorant binding protein domain"/>
    <property type="match status" value="1"/>
</dbReference>
<evidence type="ECO:0000256" key="2">
    <source>
        <dbReference type="ARBA" id="ARBA00008098"/>
    </source>
</evidence>